<evidence type="ECO:0000313" key="2">
    <source>
        <dbReference type="EMBL" id="ABF92725.1"/>
    </source>
</evidence>
<keyword evidence="3" id="KW-1185">Reference proteome</keyword>
<keyword evidence="1" id="KW-0812">Transmembrane</keyword>
<feature type="transmembrane region" description="Helical" evidence="1">
    <location>
        <begin position="63"/>
        <end position="83"/>
    </location>
</feature>
<keyword evidence="1" id="KW-0472">Membrane</keyword>
<dbReference type="Proteomes" id="UP000002402">
    <property type="component" value="Chromosome"/>
</dbReference>
<name>Q1D8T8_MYXXD</name>
<accession>Q1D8T8</accession>
<evidence type="ECO:0000313" key="3">
    <source>
        <dbReference type="Proteomes" id="UP000002402"/>
    </source>
</evidence>
<dbReference type="AlphaFoldDB" id="Q1D8T8"/>
<proteinExistence type="predicted"/>
<protein>
    <recommendedName>
        <fullName evidence="4">DUF883 domain-containing protein</fullName>
    </recommendedName>
</protein>
<dbReference type="HOGENOM" id="CLU_191460_0_0_7"/>
<keyword evidence="1" id="KW-1133">Transmembrane helix</keyword>
<dbReference type="KEGG" id="mxa:MXAN_2718"/>
<dbReference type="EnsemblBacteria" id="ABF92725">
    <property type="protein sequence ID" value="ABF92725"/>
    <property type="gene ID" value="MXAN_2718"/>
</dbReference>
<organism evidence="2 3">
    <name type="scientific">Myxococcus xanthus (strain DK1622)</name>
    <dbReference type="NCBI Taxonomy" id="246197"/>
    <lineage>
        <taxon>Bacteria</taxon>
        <taxon>Pseudomonadati</taxon>
        <taxon>Myxococcota</taxon>
        <taxon>Myxococcia</taxon>
        <taxon>Myxococcales</taxon>
        <taxon>Cystobacterineae</taxon>
        <taxon>Myxococcaceae</taxon>
        <taxon>Myxococcus</taxon>
    </lineage>
</organism>
<dbReference type="STRING" id="246197.MXAN_2718"/>
<evidence type="ECO:0000256" key="1">
    <source>
        <dbReference type="SAM" id="Phobius"/>
    </source>
</evidence>
<dbReference type="EMBL" id="CP000113">
    <property type="protein sequence ID" value="ABF92725.1"/>
    <property type="molecule type" value="Genomic_DNA"/>
</dbReference>
<evidence type="ECO:0008006" key="4">
    <source>
        <dbReference type="Google" id="ProtNLM"/>
    </source>
</evidence>
<gene>
    <name evidence="2" type="ordered locus">MXAN_2718</name>
</gene>
<sequence>MVGLARLTTAVVPPIEEMASMEMNPQQMADRARELQDRVVPQIDEARQNIVDLNNRVVSFIRANPGTCLLGAVAVGFLVGRIASRR</sequence>
<reference evidence="2 3" key="1">
    <citation type="journal article" date="2006" name="Proc. Natl. Acad. Sci. U.S.A.">
        <title>Evolution of sensory complexity recorded in a myxobacterial genome.</title>
        <authorList>
            <person name="Goldman B.S."/>
            <person name="Nierman W.C."/>
            <person name="Kaiser D."/>
            <person name="Slater S.C."/>
            <person name="Durkin A.S."/>
            <person name="Eisen J.A."/>
            <person name="Ronning C.M."/>
            <person name="Barbazuk W.B."/>
            <person name="Blanchard M."/>
            <person name="Field C."/>
            <person name="Halling C."/>
            <person name="Hinkle G."/>
            <person name="Iartchuk O."/>
            <person name="Kim H.S."/>
            <person name="Mackenzie C."/>
            <person name="Madupu R."/>
            <person name="Miller N."/>
            <person name="Shvartsbeyn A."/>
            <person name="Sullivan S.A."/>
            <person name="Vaudin M."/>
            <person name="Wiegand R."/>
            <person name="Kaplan H.B."/>
        </authorList>
    </citation>
    <scope>NUCLEOTIDE SEQUENCE [LARGE SCALE GENOMIC DNA]</scope>
    <source>
        <strain evidence="3">DK1622</strain>
    </source>
</reference>